<dbReference type="PANTHER" id="PTHR20978">
    <property type="entry name" value="SPLICING FACTOR 3B SUBUNIT 5"/>
    <property type="match status" value="1"/>
</dbReference>
<dbReference type="Proteomes" id="UP000006727">
    <property type="component" value="Chromosome 25"/>
</dbReference>
<dbReference type="InParanoid" id="A0A7I4CNM9"/>
<dbReference type="GO" id="GO:0000398">
    <property type="term" value="P:mRNA splicing, via spliceosome"/>
    <property type="evidence" value="ECO:0000318"/>
    <property type="project" value="GO_Central"/>
</dbReference>
<accession>A0A7I4CNM9</accession>
<dbReference type="InterPro" id="IPR009846">
    <property type="entry name" value="SF3b5/RDS3-10"/>
</dbReference>
<evidence type="ECO:0008006" key="3">
    <source>
        <dbReference type="Google" id="ProtNLM"/>
    </source>
</evidence>
<dbReference type="EnsemblPlants" id="Pp3c25_1640V3.2">
    <property type="protein sequence ID" value="Pp3c25_1640V3.2"/>
    <property type="gene ID" value="Pp3c25_1640"/>
</dbReference>
<sequence>MSEQDKNTNVFCTSVHAHTDCYRSEKFVSFGTQFPFGCDSFSLPSCSEWAVNIQRDSYASYIGHAPLLAFFAVAENESIGRVRYNFMQRMLLPCGKPPDRDQED</sequence>
<gene>
    <name evidence="1" type="primary">LOC112277231</name>
</gene>
<dbReference type="Gramene" id="Pp3c25_1640V3.2">
    <property type="protein sequence ID" value="Pp3c25_1640V3.2"/>
    <property type="gene ID" value="Pp3c25_1640"/>
</dbReference>
<reference evidence="1 2" key="2">
    <citation type="journal article" date="2018" name="Plant J.">
        <title>The Physcomitrella patens chromosome-scale assembly reveals moss genome structure and evolution.</title>
        <authorList>
            <person name="Lang D."/>
            <person name="Ullrich K.K."/>
            <person name="Murat F."/>
            <person name="Fuchs J."/>
            <person name="Jenkins J."/>
            <person name="Haas F.B."/>
            <person name="Piednoel M."/>
            <person name="Gundlach H."/>
            <person name="Van Bel M."/>
            <person name="Meyberg R."/>
            <person name="Vives C."/>
            <person name="Morata J."/>
            <person name="Symeonidi A."/>
            <person name="Hiss M."/>
            <person name="Muchero W."/>
            <person name="Kamisugi Y."/>
            <person name="Saleh O."/>
            <person name="Blanc G."/>
            <person name="Decker E.L."/>
            <person name="van Gessel N."/>
            <person name="Grimwood J."/>
            <person name="Hayes R.D."/>
            <person name="Graham S.W."/>
            <person name="Gunter L.E."/>
            <person name="McDaniel S.F."/>
            <person name="Hoernstein S.N.W."/>
            <person name="Larsson A."/>
            <person name="Li F.W."/>
            <person name="Perroud P.F."/>
            <person name="Phillips J."/>
            <person name="Ranjan P."/>
            <person name="Rokshar D.S."/>
            <person name="Rothfels C.J."/>
            <person name="Schneider L."/>
            <person name="Shu S."/>
            <person name="Stevenson D.W."/>
            <person name="Thummler F."/>
            <person name="Tillich M."/>
            <person name="Villarreal Aguilar J.C."/>
            <person name="Widiez T."/>
            <person name="Wong G.K."/>
            <person name="Wymore A."/>
            <person name="Zhang Y."/>
            <person name="Zimmer A.D."/>
            <person name="Quatrano R.S."/>
            <person name="Mayer K.F.X."/>
            <person name="Goodstein D."/>
            <person name="Casacuberta J.M."/>
            <person name="Vandepoele K."/>
            <person name="Reski R."/>
            <person name="Cuming A.C."/>
            <person name="Tuskan G.A."/>
            <person name="Maumus F."/>
            <person name="Salse J."/>
            <person name="Schmutz J."/>
            <person name="Rensing S.A."/>
        </authorList>
    </citation>
    <scope>NUCLEOTIDE SEQUENCE [LARGE SCALE GENOMIC DNA]</scope>
    <source>
        <strain evidence="1 2">cv. Gransden 2004</strain>
    </source>
</reference>
<protein>
    <recommendedName>
        <fullName evidence="3">Splicing factor subunit</fullName>
    </recommendedName>
</protein>
<dbReference type="GO" id="GO:0005686">
    <property type="term" value="C:U2 snRNP"/>
    <property type="evidence" value="ECO:0000318"/>
    <property type="project" value="GO_Central"/>
</dbReference>
<dbReference type="AlphaFoldDB" id="A0A7I4CNM9"/>
<dbReference type="Pfam" id="PF07189">
    <property type="entry name" value="SF3b10"/>
    <property type="match status" value="1"/>
</dbReference>
<organism evidence="1 2">
    <name type="scientific">Physcomitrium patens</name>
    <name type="common">Spreading-leaved earth moss</name>
    <name type="synonym">Physcomitrella patens</name>
    <dbReference type="NCBI Taxonomy" id="3218"/>
    <lineage>
        <taxon>Eukaryota</taxon>
        <taxon>Viridiplantae</taxon>
        <taxon>Streptophyta</taxon>
        <taxon>Embryophyta</taxon>
        <taxon>Bryophyta</taxon>
        <taxon>Bryophytina</taxon>
        <taxon>Bryopsida</taxon>
        <taxon>Funariidae</taxon>
        <taxon>Funariales</taxon>
        <taxon>Funariaceae</taxon>
        <taxon>Physcomitrium</taxon>
    </lineage>
</organism>
<name>A0A7I4CNM9_PHYPA</name>
<keyword evidence="2" id="KW-1185">Reference proteome</keyword>
<dbReference type="FunCoup" id="A0A7I4CNM9">
    <property type="interactions" value="3240"/>
</dbReference>
<reference evidence="1" key="3">
    <citation type="submission" date="2020-12" db="UniProtKB">
        <authorList>
            <consortium name="EnsemblPlants"/>
        </authorList>
    </citation>
    <scope>IDENTIFICATION</scope>
</reference>
<reference evidence="1 2" key="1">
    <citation type="journal article" date="2008" name="Science">
        <title>The Physcomitrella genome reveals evolutionary insights into the conquest of land by plants.</title>
        <authorList>
            <person name="Rensing S."/>
            <person name="Lang D."/>
            <person name="Zimmer A."/>
            <person name="Terry A."/>
            <person name="Salamov A."/>
            <person name="Shapiro H."/>
            <person name="Nishiyama T."/>
            <person name="Perroud P.-F."/>
            <person name="Lindquist E."/>
            <person name="Kamisugi Y."/>
            <person name="Tanahashi T."/>
            <person name="Sakakibara K."/>
            <person name="Fujita T."/>
            <person name="Oishi K."/>
            <person name="Shin-I T."/>
            <person name="Kuroki Y."/>
            <person name="Toyoda A."/>
            <person name="Suzuki Y."/>
            <person name="Hashimoto A."/>
            <person name="Yamaguchi K."/>
            <person name="Sugano A."/>
            <person name="Kohara Y."/>
            <person name="Fujiyama A."/>
            <person name="Anterola A."/>
            <person name="Aoki S."/>
            <person name="Ashton N."/>
            <person name="Barbazuk W.B."/>
            <person name="Barker E."/>
            <person name="Bennetzen J."/>
            <person name="Bezanilla M."/>
            <person name="Blankenship R."/>
            <person name="Cho S.H."/>
            <person name="Dutcher S."/>
            <person name="Estelle M."/>
            <person name="Fawcett J.A."/>
            <person name="Gundlach H."/>
            <person name="Hanada K."/>
            <person name="Heyl A."/>
            <person name="Hicks K.A."/>
            <person name="Hugh J."/>
            <person name="Lohr M."/>
            <person name="Mayer K."/>
            <person name="Melkozernov A."/>
            <person name="Murata T."/>
            <person name="Nelson D."/>
            <person name="Pils B."/>
            <person name="Prigge M."/>
            <person name="Reiss B."/>
            <person name="Renner T."/>
            <person name="Rombauts S."/>
            <person name="Rushton P."/>
            <person name="Sanderfoot A."/>
            <person name="Schween G."/>
            <person name="Shiu S.-H."/>
            <person name="Stueber K."/>
            <person name="Theodoulou F.L."/>
            <person name="Tu H."/>
            <person name="Van de Peer Y."/>
            <person name="Verrier P.J."/>
            <person name="Waters E."/>
            <person name="Wood A."/>
            <person name="Yang L."/>
            <person name="Cove D."/>
            <person name="Cuming A."/>
            <person name="Hasebe M."/>
            <person name="Lucas S."/>
            <person name="Mishler D.B."/>
            <person name="Reski R."/>
            <person name="Grigoriev I."/>
            <person name="Quatrano R.S."/>
            <person name="Boore J.L."/>
        </authorList>
    </citation>
    <scope>NUCLEOTIDE SEQUENCE [LARGE SCALE GENOMIC DNA]</scope>
    <source>
        <strain evidence="1 2">cv. Gransden 2004</strain>
    </source>
</reference>
<dbReference type="PANTHER" id="PTHR20978:SF0">
    <property type="entry name" value="SPLICING FACTOR 3B SUBUNIT 5"/>
    <property type="match status" value="1"/>
</dbReference>
<evidence type="ECO:0000313" key="2">
    <source>
        <dbReference type="Proteomes" id="UP000006727"/>
    </source>
</evidence>
<evidence type="ECO:0000313" key="1">
    <source>
        <dbReference type="EnsemblPlants" id="Pp3c25_1640V3.2"/>
    </source>
</evidence>
<proteinExistence type="predicted"/>
<dbReference type="GO" id="GO:0071011">
    <property type="term" value="C:precatalytic spliceosome"/>
    <property type="evidence" value="ECO:0000318"/>
    <property type="project" value="GO_Central"/>
</dbReference>
<dbReference type="EMBL" id="ABEU02000025">
    <property type="status" value="NOT_ANNOTATED_CDS"/>
    <property type="molecule type" value="Genomic_DNA"/>
</dbReference>